<feature type="chain" id="PRO_5045880039" evidence="2">
    <location>
        <begin position="19"/>
        <end position="466"/>
    </location>
</feature>
<dbReference type="SUPFAM" id="SSF54534">
    <property type="entry name" value="FKBP-like"/>
    <property type="match status" value="1"/>
</dbReference>
<evidence type="ECO:0000313" key="4">
    <source>
        <dbReference type="EMBL" id="MDH8677304.1"/>
    </source>
</evidence>
<dbReference type="PROSITE" id="PS51257">
    <property type="entry name" value="PROKAR_LIPOPROTEIN"/>
    <property type="match status" value="1"/>
</dbReference>
<dbReference type="GO" id="GO:0003755">
    <property type="term" value="F:peptidyl-prolyl cis-trans isomerase activity"/>
    <property type="evidence" value="ECO:0007669"/>
    <property type="project" value="UniProtKB-EC"/>
</dbReference>
<dbReference type="InterPro" id="IPR027304">
    <property type="entry name" value="Trigger_fact/SurA_dom_sf"/>
</dbReference>
<organism evidence="4 5">
    <name type="scientific">Fusibacter bizertensis</name>
    <dbReference type="NCBI Taxonomy" id="1488331"/>
    <lineage>
        <taxon>Bacteria</taxon>
        <taxon>Bacillati</taxon>
        <taxon>Bacillota</taxon>
        <taxon>Clostridia</taxon>
        <taxon>Eubacteriales</taxon>
        <taxon>Eubacteriales Family XII. Incertae Sedis</taxon>
        <taxon>Fusibacter</taxon>
    </lineage>
</organism>
<comment type="caution">
    <text evidence="4">The sequence shown here is derived from an EMBL/GenBank/DDBJ whole genome shotgun (WGS) entry which is preliminary data.</text>
</comment>
<evidence type="ECO:0000259" key="3">
    <source>
        <dbReference type="PROSITE" id="PS50198"/>
    </source>
</evidence>
<feature type="signal peptide" evidence="2">
    <location>
        <begin position="1"/>
        <end position="18"/>
    </location>
</feature>
<dbReference type="PANTHER" id="PTHR47245:SF2">
    <property type="entry name" value="PEPTIDYL-PROLYL CIS-TRANS ISOMERASE HP_0175-RELATED"/>
    <property type="match status" value="1"/>
</dbReference>
<keyword evidence="1" id="KW-0697">Rotamase</keyword>
<sequence length="466" mass="51884">MKKTLAILLSLMMVLSLAACSSNGDKADQTDNGTKYVYTDNYGFTKGEMAYLYNYVYSQSASYLSYLGVDTTKSLKDQQYSEDTTWFDYMMEQAVNYAKDFLLFSEDAKVRGIVLNDEDTTKINEELTAVDAAAKEAGFDSVEAYFKDSFGASLTRADYESFLQKSTLAYKVYADITDSYTFTDDQIQEHYDGNMNNFRRVDFLTYSFSKDEANNITDADVAKSAEELALVTTADEFKAYVKNHIESITSEEAKASLDIDAEMAKLQSLNVNYTQGDDVSEWAFADDAKVNQTFISKDADSGVQTVYLLTKTATRNNDVTVDVRHILLTATTYGTDEDAKAFADDLVSQWQAGDATEDSFAALATEYTEDTGSKANGGLYESVAPGEMVAQFNDWIFDASRKSGDVDVVKTDYGYHVMYFVKAGSPVWKNEVVASMKQIAYSADYAKLSETYPITIESDLLDKIVD</sequence>
<dbReference type="PROSITE" id="PS50198">
    <property type="entry name" value="PPIC_PPIASE_2"/>
    <property type="match status" value="1"/>
</dbReference>
<dbReference type="EC" id="5.2.1.8" evidence="4"/>
<reference evidence="4 5" key="1">
    <citation type="submission" date="2023-04" db="EMBL/GenBank/DDBJ databases">
        <title>Fusibacter bizertensis strain WBS, isolated from littoral bottom sediments of the Arctic seas - biochemical and genomic analysis.</title>
        <authorList>
            <person name="Brioukhanov A.L."/>
        </authorList>
    </citation>
    <scope>NUCLEOTIDE SEQUENCE [LARGE SCALE GENOMIC DNA]</scope>
    <source>
        <strain evidence="4 5">WBS</strain>
    </source>
</reference>
<dbReference type="InterPro" id="IPR000297">
    <property type="entry name" value="PPIase_PpiC"/>
</dbReference>
<dbReference type="Proteomes" id="UP001158045">
    <property type="component" value="Unassembled WGS sequence"/>
</dbReference>
<gene>
    <name evidence="4" type="ORF">QE109_04045</name>
</gene>
<accession>A0ABT6NA74</accession>
<dbReference type="Pfam" id="PF13616">
    <property type="entry name" value="Rotamase_3"/>
    <property type="match status" value="1"/>
</dbReference>
<dbReference type="RefSeq" id="WP_281093115.1">
    <property type="nucleotide sequence ID" value="NZ_JARYZI010000002.1"/>
</dbReference>
<feature type="domain" description="PpiC" evidence="3">
    <location>
        <begin position="318"/>
        <end position="422"/>
    </location>
</feature>
<dbReference type="Gene3D" id="3.10.50.40">
    <property type="match status" value="1"/>
</dbReference>
<dbReference type="InterPro" id="IPR050245">
    <property type="entry name" value="PrsA_foldase"/>
</dbReference>
<evidence type="ECO:0000256" key="1">
    <source>
        <dbReference type="PROSITE-ProRule" id="PRU00278"/>
    </source>
</evidence>
<evidence type="ECO:0000256" key="2">
    <source>
        <dbReference type="SAM" id="SignalP"/>
    </source>
</evidence>
<keyword evidence="1 4" id="KW-0413">Isomerase</keyword>
<keyword evidence="2" id="KW-0732">Signal</keyword>
<keyword evidence="5" id="KW-1185">Reference proteome</keyword>
<dbReference type="PANTHER" id="PTHR47245">
    <property type="entry name" value="PEPTIDYLPROLYL ISOMERASE"/>
    <property type="match status" value="1"/>
</dbReference>
<evidence type="ECO:0000313" key="5">
    <source>
        <dbReference type="Proteomes" id="UP001158045"/>
    </source>
</evidence>
<protein>
    <submittedName>
        <fullName evidence="4">Peptidylprolyl isomerase</fullName>
        <ecNumber evidence="4">5.2.1.8</ecNumber>
    </submittedName>
</protein>
<dbReference type="EMBL" id="JARYZI010000002">
    <property type="protein sequence ID" value="MDH8677304.1"/>
    <property type="molecule type" value="Genomic_DNA"/>
</dbReference>
<name>A0ABT6NA74_9FIRM</name>
<dbReference type="InterPro" id="IPR046357">
    <property type="entry name" value="PPIase_dom_sf"/>
</dbReference>
<dbReference type="SUPFAM" id="SSF109998">
    <property type="entry name" value="Triger factor/SurA peptide-binding domain-like"/>
    <property type="match status" value="1"/>
</dbReference>
<proteinExistence type="predicted"/>